<gene>
    <name evidence="1" type="ORF">C5F48_19270</name>
</gene>
<name>A0A2T4JQC0_9RHOB</name>
<dbReference type="AlphaFoldDB" id="A0A2T4JQC0"/>
<dbReference type="OrthoDB" id="7840170at2"/>
<protein>
    <recommendedName>
        <fullName evidence="3">Nucleotide-diphospho-sugar transferase</fullName>
    </recommendedName>
</protein>
<organism evidence="1 2">
    <name type="scientific">Cereibacter changlensis JA139</name>
    <dbReference type="NCBI Taxonomy" id="1188249"/>
    <lineage>
        <taxon>Bacteria</taxon>
        <taxon>Pseudomonadati</taxon>
        <taxon>Pseudomonadota</taxon>
        <taxon>Alphaproteobacteria</taxon>
        <taxon>Rhodobacterales</taxon>
        <taxon>Paracoccaceae</taxon>
        <taxon>Cereibacter</taxon>
    </lineage>
</organism>
<evidence type="ECO:0000313" key="1">
    <source>
        <dbReference type="EMBL" id="PTE20114.1"/>
    </source>
</evidence>
<evidence type="ECO:0000313" key="2">
    <source>
        <dbReference type="Proteomes" id="UP000241010"/>
    </source>
</evidence>
<reference evidence="1 2" key="1">
    <citation type="submission" date="2018-03" db="EMBL/GenBank/DDBJ databases">
        <title>Cereibacter changlensis.</title>
        <authorList>
            <person name="Meyer T.E."/>
            <person name="Miller S."/>
            <person name="Lodha T."/>
            <person name="Gandham S."/>
            <person name="Chintalapati S."/>
            <person name="Chintalapati V.R."/>
        </authorList>
    </citation>
    <scope>NUCLEOTIDE SEQUENCE [LARGE SCALE GENOMIC DNA]</scope>
    <source>
        <strain evidence="1 2">JA139</strain>
    </source>
</reference>
<dbReference type="RefSeq" id="WP_107665445.1">
    <property type="nucleotide sequence ID" value="NZ_PZKG01000135.1"/>
</dbReference>
<keyword evidence="2" id="KW-1185">Reference proteome</keyword>
<comment type="caution">
    <text evidence="1">The sequence shown here is derived from an EMBL/GenBank/DDBJ whole genome shotgun (WGS) entry which is preliminary data.</text>
</comment>
<evidence type="ECO:0008006" key="3">
    <source>
        <dbReference type="Google" id="ProtNLM"/>
    </source>
</evidence>
<dbReference type="Proteomes" id="UP000241010">
    <property type="component" value="Unassembled WGS sequence"/>
</dbReference>
<proteinExistence type="predicted"/>
<accession>A0A2T4JQC0</accession>
<sequence length="299" mass="33847">MSRADACRAFLAPARPEWRAACEVAPGRALAHLRHPEGTDLIARSQLGQEIDLYERPGARPPLFVSYYTADTPYAALAARLARSLDRLGLAHRIEAIPSRGSWVANTGLKAGFIARAWTESDRPICWIDADAELLRLPHVVFDNPFDIALVRRHGWYDISSFVYLGKTEAAGALVQRWAEFCAAHPQVWDQVLLTLAWQHVAQRQDMASLWLHDGIFRFPRPWLRDLRDRLLNYPSRRKIRPFVDQKQASRQLKSVIDGAARRPGERGSDDLSPAFRAMLAAHRFDIDPEVAMALWPAT</sequence>
<dbReference type="EMBL" id="PZKG01000135">
    <property type="protein sequence ID" value="PTE20114.1"/>
    <property type="molecule type" value="Genomic_DNA"/>
</dbReference>